<keyword evidence="2" id="KW-0862">Zinc</keyword>
<dbReference type="InterPro" id="IPR050335">
    <property type="entry name" value="ERT1_acuK_gluconeogen_tf"/>
</dbReference>
<dbReference type="Proteomes" id="UP000028545">
    <property type="component" value="Unassembled WGS sequence"/>
</dbReference>
<evidence type="ECO:0000256" key="5">
    <source>
        <dbReference type="ARBA" id="ARBA00023163"/>
    </source>
</evidence>
<dbReference type="OMA" id="VENQPMT"/>
<dbReference type="HOGENOM" id="CLU_028977_0_0_1"/>
<evidence type="ECO:0000313" key="10">
    <source>
        <dbReference type="Proteomes" id="UP000028545"/>
    </source>
</evidence>
<evidence type="ECO:0000259" key="8">
    <source>
        <dbReference type="PROSITE" id="PS50048"/>
    </source>
</evidence>
<gene>
    <name evidence="9" type="ORF">SAPIO_CDS7214</name>
</gene>
<feature type="region of interest" description="Disordered" evidence="7">
    <location>
        <begin position="1"/>
        <end position="20"/>
    </location>
</feature>
<dbReference type="PANTHER" id="PTHR47659">
    <property type="entry name" value="ZN(II)2CYS6 TRANSCRIPTION FACTOR (EUROFUNG)-RELATED"/>
    <property type="match status" value="1"/>
</dbReference>
<feature type="compositionally biased region" description="Low complexity" evidence="7">
    <location>
        <begin position="541"/>
        <end position="557"/>
    </location>
</feature>
<keyword evidence="4" id="KW-0238">DNA-binding</keyword>
<feature type="compositionally biased region" description="Low complexity" evidence="7">
    <location>
        <begin position="40"/>
        <end position="49"/>
    </location>
</feature>
<dbReference type="Gene3D" id="4.10.240.10">
    <property type="entry name" value="Zn(2)-C6 fungal-type DNA-binding domain"/>
    <property type="match status" value="1"/>
</dbReference>
<dbReference type="EMBL" id="JOWA01000110">
    <property type="protein sequence ID" value="KEZ41139.1"/>
    <property type="molecule type" value="Genomic_DNA"/>
</dbReference>
<dbReference type="PANTHER" id="PTHR47659:SF4">
    <property type="entry name" value="ZN(II)2CYS6 TRANSCRIPTION FACTOR (EUROFUNG)"/>
    <property type="match status" value="1"/>
</dbReference>
<dbReference type="Pfam" id="PF00172">
    <property type="entry name" value="Zn_clus"/>
    <property type="match status" value="1"/>
</dbReference>
<keyword evidence="5" id="KW-0804">Transcription</keyword>
<dbReference type="CDD" id="cd00067">
    <property type="entry name" value="GAL4"/>
    <property type="match status" value="1"/>
</dbReference>
<dbReference type="SUPFAM" id="SSF57701">
    <property type="entry name" value="Zn2/Cys6 DNA-binding domain"/>
    <property type="match status" value="1"/>
</dbReference>
<evidence type="ECO:0000256" key="3">
    <source>
        <dbReference type="ARBA" id="ARBA00023015"/>
    </source>
</evidence>
<organism evidence="9 10">
    <name type="scientific">Pseudallescheria apiosperma</name>
    <name type="common">Scedosporium apiospermum</name>
    <dbReference type="NCBI Taxonomy" id="563466"/>
    <lineage>
        <taxon>Eukaryota</taxon>
        <taxon>Fungi</taxon>
        <taxon>Dikarya</taxon>
        <taxon>Ascomycota</taxon>
        <taxon>Pezizomycotina</taxon>
        <taxon>Sordariomycetes</taxon>
        <taxon>Hypocreomycetidae</taxon>
        <taxon>Microascales</taxon>
        <taxon>Microascaceae</taxon>
        <taxon>Scedosporium</taxon>
    </lineage>
</organism>
<dbReference type="SMART" id="SM00066">
    <property type="entry name" value="GAL4"/>
    <property type="match status" value="1"/>
</dbReference>
<proteinExistence type="predicted"/>
<dbReference type="GO" id="GO:0008270">
    <property type="term" value="F:zinc ion binding"/>
    <property type="evidence" value="ECO:0007669"/>
    <property type="project" value="InterPro"/>
</dbReference>
<feature type="region of interest" description="Disordered" evidence="7">
    <location>
        <begin position="509"/>
        <end position="634"/>
    </location>
</feature>
<sequence>MPGISPAASQSFPPLGKRRGISDLASFSLDLTWADKRAESVAAARSRAYPSPPMSGSPPLPPKSRSEAGDRSQIHGPYPAPPQQPQHPQDVYRGQPPHQSRTEDIRAQLPPALPPPPPPSIRSYPPPETSDRMGYYHPLEGPVPRRLSYPPPGPSQILQQQPLYATAPPVTGAPPAYNPPTQPPAPVAAAFEPPRPARKAKGHVASACVPCKKAHLRCDAQRPCSRCMMNGKEESCIDVQHKKRGRPRLRDDRDPRFDGSRFTSGQDAGLRRPLGAYPGGPILSGYEATLRRNSSSHRVLKSQPSESTGPRFIEHALPSDANVYPAPPLSIATRPPEPVAYLTTELELVKASTTFAESVGISSLAGRSLFDVVVPADRDRIGSYKRQLQDDRSRQEPRYLPPIFNKQESERVIQTLGFGPEDVSRIPLDRQGHLVFQAMDGQQRPQSFQFGLVKVESIYVVVLRLSVVPRYPYPSPSPHSRDSAVASYPYQAQAPPHHQLQQPYMQHTPVSATFDPNRPRFDQGPPAGRPVTAPPGTQLLSGPSPGVSPGVPAYSPSPSRPEYAVGHSSYQIPRSELASASRTPQATSFQLPPIRAHPQPGTMTMGESASTRDERSGRVDIGGLIDRPDHAQRR</sequence>
<evidence type="ECO:0000256" key="2">
    <source>
        <dbReference type="ARBA" id="ARBA00022833"/>
    </source>
</evidence>
<evidence type="ECO:0000256" key="7">
    <source>
        <dbReference type="SAM" id="MobiDB-lite"/>
    </source>
</evidence>
<evidence type="ECO:0000256" key="1">
    <source>
        <dbReference type="ARBA" id="ARBA00022723"/>
    </source>
</evidence>
<dbReference type="AlphaFoldDB" id="A0A084G1C7"/>
<dbReference type="GO" id="GO:0000981">
    <property type="term" value="F:DNA-binding transcription factor activity, RNA polymerase II-specific"/>
    <property type="evidence" value="ECO:0007669"/>
    <property type="project" value="InterPro"/>
</dbReference>
<evidence type="ECO:0000256" key="4">
    <source>
        <dbReference type="ARBA" id="ARBA00023125"/>
    </source>
</evidence>
<feature type="region of interest" description="Disordered" evidence="7">
    <location>
        <begin position="39"/>
        <end position="198"/>
    </location>
</feature>
<feature type="compositionally biased region" description="Basic and acidic residues" evidence="7">
    <location>
        <begin position="64"/>
        <end position="73"/>
    </location>
</feature>
<feature type="domain" description="Zn(2)-C6 fungal-type" evidence="8">
    <location>
        <begin position="207"/>
        <end position="236"/>
    </location>
</feature>
<accession>A0A084G1C7</accession>
<evidence type="ECO:0000313" key="9">
    <source>
        <dbReference type="EMBL" id="KEZ41139.1"/>
    </source>
</evidence>
<dbReference type="VEuPathDB" id="FungiDB:SAPIO_CDS7214"/>
<name>A0A084G1C7_PSEDA</name>
<keyword evidence="6" id="KW-0539">Nucleus</keyword>
<dbReference type="PROSITE" id="PS50048">
    <property type="entry name" value="ZN2_CY6_FUNGAL_2"/>
    <property type="match status" value="1"/>
</dbReference>
<dbReference type="RefSeq" id="XP_016640938.1">
    <property type="nucleotide sequence ID" value="XM_016789111.1"/>
</dbReference>
<dbReference type="InterPro" id="IPR036864">
    <property type="entry name" value="Zn2-C6_fun-type_DNA-bd_sf"/>
</dbReference>
<dbReference type="InterPro" id="IPR001138">
    <property type="entry name" value="Zn2Cys6_DnaBD"/>
</dbReference>
<feature type="compositionally biased region" description="Pro residues" evidence="7">
    <location>
        <begin position="176"/>
        <end position="186"/>
    </location>
</feature>
<feature type="compositionally biased region" description="Pro residues" evidence="7">
    <location>
        <begin position="50"/>
        <end position="62"/>
    </location>
</feature>
<comment type="caution">
    <text evidence="9">The sequence shown here is derived from an EMBL/GenBank/DDBJ whole genome shotgun (WGS) entry which is preliminary data.</text>
</comment>
<feature type="region of interest" description="Disordered" evidence="7">
    <location>
        <begin position="242"/>
        <end position="276"/>
    </location>
</feature>
<keyword evidence="10" id="KW-1185">Reference proteome</keyword>
<evidence type="ECO:0000256" key="6">
    <source>
        <dbReference type="ARBA" id="ARBA00023242"/>
    </source>
</evidence>
<feature type="compositionally biased region" description="Polar residues" evidence="7">
    <location>
        <begin position="568"/>
        <end position="590"/>
    </location>
</feature>
<keyword evidence="1" id="KW-0479">Metal-binding</keyword>
<protein>
    <recommendedName>
        <fullName evidence="8">Zn(2)-C6 fungal-type domain-containing protein</fullName>
    </recommendedName>
</protein>
<dbReference type="GO" id="GO:0003677">
    <property type="term" value="F:DNA binding"/>
    <property type="evidence" value="ECO:0007669"/>
    <property type="project" value="UniProtKB-KW"/>
</dbReference>
<dbReference type="KEGG" id="sapo:SAPIO_CDS7214"/>
<dbReference type="GeneID" id="27726286"/>
<feature type="compositionally biased region" description="Low complexity" evidence="7">
    <location>
        <begin position="165"/>
        <end position="175"/>
    </location>
</feature>
<feature type="compositionally biased region" description="Basic and acidic residues" evidence="7">
    <location>
        <begin position="248"/>
        <end position="259"/>
    </location>
</feature>
<dbReference type="OrthoDB" id="5575144at2759"/>
<dbReference type="PROSITE" id="PS00463">
    <property type="entry name" value="ZN2_CY6_FUNGAL_1"/>
    <property type="match status" value="1"/>
</dbReference>
<keyword evidence="3" id="KW-0805">Transcription regulation</keyword>
<feature type="compositionally biased region" description="Pro residues" evidence="7">
    <location>
        <begin position="111"/>
        <end position="128"/>
    </location>
</feature>
<reference evidence="9 10" key="1">
    <citation type="journal article" date="2014" name="Genome Announc.">
        <title>Draft genome sequence of the pathogenic fungus Scedosporium apiospermum.</title>
        <authorList>
            <person name="Vandeputte P."/>
            <person name="Ghamrawi S."/>
            <person name="Rechenmann M."/>
            <person name="Iltis A."/>
            <person name="Giraud S."/>
            <person name="Fleury M."/>
            <person name="Thornton C."/>
            <person name="Delhaes L."/>
            <person name="Meyer W."/>
            <person name="Papon N."/>
            <person name="Bouchara J.P."/>
        </authorList>
    </citation>
    <scope>NUCLEOTIDE SEQUENCE [LARGE SCALE GENOMIC DNA]</scope>
    <source>
        <strain evidence="9 10">IHEM 14462</strain>
    </source>
</reference>